<protein>
    <recommendedName>
        <fullName evidence="1">DUF7507 domain-containing protein</fullName>
    </recommendedName>
</protein>
<comment type="caution">
    <text evidence="2">The sequence shown here is derived from an EMBL/GenBank/DDBJ whole genome shotgun (WGS) entry which is preliminary data.</text>
</comment>
<dbReference type="InterPro" id="IPR055354">
    <property type="entry name" value="DUF7507"/>
</dbReference>
<accession>A0ABS5HX77</accession>
<feature type="domain" description="DUF7507" evidence="1">
    <location>
        <begin position="1"/>
        <end position="83"/>
    </location>
</feature>
<evidence type="ECO:0000313" key="3">
    <source>
        <dbReference type="Proteomes" id="UP001195941"/>
    </source>
</evidence>
<sequence>TYTFAISNTGNVTLSNVGVQSDTLKRADDSVISNAITSFALTPGQSTTLAPGESTEYTATYTVTQADIDAGGLRNSATVVGTYGG</sequence>
<name>A0ABS5HX77_9RHOB</name>
<gene>
    <name evidence="2" type="ORF">IT775_21140</name>
</gene>
<dbReference type="Gene3D" id="2.60.40.10">
    <property type="entry name" value="Immunoglobulins"/>
    <property type="match status" value="1"/>
</dbReference>
<evidence type="ECO:0000259" key="1">
    <source>
        <dbReference type="Pfam" id="PF24346"/>
    </source>
</evidence>
<dbReference type="Proteomes" id="UP001195941">
    <property type="component" value="Unassembled WGS sequence"/>
</dbReference>
<feature type="non-terminal residue" evidence="2">
    <location>
        <position position="85"/>
    </location>
</feature>
<dbReference type="Pfam" id="PF24346">
    <property type="entry name" value="DUF7507"/>
    <property type="match status" value="1"/>
</dbReference>
<proteinExistence type="predicted"/>
<reference evidence="2 3" key="1">
    <citation type="journal article" date="2021" name="Arch. Microbiol.">
        <title>Thalassobius aquimarinus sp. nov., isolated from the Sea of Japan seashore.</title>
        <authorList>
            <person name="Kurilenko V.V."/>
            <person name="Romanenko L.A."/>
            <person name="Chernysheva N.Y."/>
            <person name="Velansky P.V."/>
            <person name="Tekutyeva L.A."/>
            <person name="Isaeva M.P."/>
            <person name="Mikhailov V.V."/>
        </authorList>
    </citation>
    <scope>NUCLEOTIDE SEQUENCE [LARGE SCALE GENOMIC DNA]</scope>
    <source>
        <strain evidence="2 3">KMM 8518</strain>
    </source>
</reference>
<feature type="non-terminal residue" evidence="2">
    <location>
        <position position="1"/>
    </location>
</feature>
<dbReference type="EMBL" id="JADMKU010000067">
    <property type="protein sequence ID" value="MBR9653620.1"/>
    <property type="molecule type" value="Genomic_DNA"/>
</dbReference>
<evidence type="ECO:0000313" key="2">
    <source>
        <dbReference type="EMBL" id="MBR9653620.1"/>
    </source>
</evidence>
<dbReference type="RefSeq" id="WP_212703241.1">
    <property type="nucleotide sequence ID" value="NZ_JADMKU010000067.1"/>
</dbReference>
<organism evidence="2 3">
    <name type="scientific">Thalassovita aquimarina</name>
    <dbReference type="NCBI Taxonomy" id="2785917"/>
    <lineage>
        <taxon>Bacteria</taxon>
        <taxon>Pseudomonadati</taxon>
        <taxon>Pseudomonadota</taxon>
        <taxon>Alphaproteobacteria</taxon>
        <taxon>Rhodobacterales</taxon>
        <taxon>Roseobacteraceae</taxon>
        <taxon>Thalassovita</taxon>
    </lineage>
</organism>
<dbReference type="InterPro" id="IPR013783">
    <property type="entry name" value="Ig-like_fold"/>
</dbReference>
<keyword evidence="3" id="KW-1185">Reference proteome</keyword>